<dbReference type="InterPro" id="IPR051465">
    <property type="entry name" value="Cell_Envelope_Struct_Comp"/>
</dbReference>
<evidence type="ECO:0000256" key="1">
    <source>
        <dbReference type="ARBA" id="ARBA00022737"/>
    </source>
</evidence>
<protein>
    <submittedName>
        <fullName evidence="5">S-layer homology domain-containing protein</fullName>
    </submittedName>
</protein>
<dbReference type="AlphaFoldDB" id="A0A9D1KQN1"/>
<keyword evidence="3" id="KW-0732">Signal</keyword>
<dbReference type="PROSITE" id="PS51272">
    <property type="entry name" value="SLH"/>
    <property type="match status" value="3"/>
</dbReference>
<evidence type="ECO:0000259" key="4">
    <source>
        <dbReference type="PROSITE" id="PS51272"/>
    </source>
</evidence>
<gene>
    <name evidence="5" type="ORF">IAA60_02475</name>
</gene>
<reference evidence="5" key="1">
    <citation type="submission" date="2020-10" db="EMBL/GenBank/DDBJ databases">
        <authorList>
            <person name="Gilroy R."/>
        </authorList>
    </citation>
    <scope>NUCLEOTIDE SEQUENCE</scope>
    <source>
        <strain evidence="5">CHK181-108</strain>
    </source>
</reference>
<evidence type="ECO:0000313" key="6">
    <source>
        <dbReference type="Proteomes" id="UP000824165"/>
    </source>
</evidence>
<feature type="domain" description="SLH" evidence="4">
    <location>
        <begin position="368"/>
        <end position="431"/>
    </location>
</feature>
<feature type="domain" description="SLH" evidence="4">
    <location>
        <begin position="496"/>
        <end position="553"/>
    </location>
</feature>
<dbReference type="Proteomes" id="UP000824165">
    <property type="component" value="Unassembled WGS sequence"/>
</dbReference>
<reference evidence="5" key="2">
    <citation type="journal article" date="2021" name="PeerJ">
        <title>Extensive microbial diversity within the chicken gut microbiome revealed by metagenomics and culture.</title>
        <authorList>
            <person name="Gilroy R."/>
            <person name="Ravi A."/>
            <person name="Getino M."/>
            <person name="Pursley I."/>
            <person name="Horton D.L."/>
            <person name="Alikhan N.F."/>
            <person name="Baker D."/>
            <person name="Gharbi K."/>
            <person name="Hall N."/>
            <person name="Watson M."/>
            <person name="Adriaenssens E.M."/>
            <person name="Foster-Nyarko E."/>
            <person name="Jarju S."/>
            <person name="Secka A."/>
            <person name="Antonio M."/>
            <person name="Oren A."/>
            <person name="Chaudhuri R.R."/>
            <person name="La Ragione R."/>
            <person name="Hildebrand F."/>
            <person name="Pallen M.J."/>
        </authorList>
    </citation>
    <scope>NUCLEOTIDE SEQUENCE</scope>
    <source>
        <strain evidence="5">CHK181-108</strain>
    </source>
</reference>
<comment type="caution">
    <text evidence="5">The sequence shown here is derived from an EMBL/GenBank/DDBJ whole genome shotgun (WGS) entry which is preliminary data.</text>
</comment>
<feature type="signal peptide" evidence="3">
    <location>
        <begin position="1"/>
        <end position="27"/>
    </location>
</feature>
<dbReference type="PANTHER" id="PTHR43308">
    <property type="entry name" value="OUTER MEMBRANE PROTEIN ALPHA-RELATED"/>
    <property type="match status" value="1"/>
</dbReference>
<feature type="compositionally biased region" description="Pro residues" evidence="2">
    <location>
        <begin position="372"/>
        <end position="382"/>
    </location>
</feature>
<proteinExistence type="predicted"/>
<dbReference type="EMBL" id="DVLU01000020">
    <property type="protein sequence ID" value="HIT84752.1"/>
    <property type="molecule type" value="Genomic_DNA"/>
</dbReference>
<dbReference type="Pfam" id="PF00395">
    <property type="entry name" value="SLH"/>
    <property type="match status" value="3"/>
</dbReference>
<dbReference type="PANTHER" id="PTHR43308:SF5">
    <property type="entry name" value="S-LAYER PROTEIN _ PEPTIDOGLYCAN ENDO-BETA-N-ACETYLGLUCOSAMINIDASE"/>
    <property type="match status" value="1"/>
</dbReference>
<sequence>MKKKLAALISAAAVAMSAVPMLTPAYAVEQNFYDVLMGYADKLIDDSSPFEIDDATKVITNKEPVEVTVDMKARKSGASDWKDKVENNTYSAGTRLSSVMKFDYRATLDMSKVLEQYNTVTNLAGWAIELAAMDYEKELTEAGTLDADAIAAEVEAYKAARKAELEASYVKDAKFVITVENPDGLSFPEGIEEDTDMTGFTARLGDNGEEITPNDEGKLIIAGDEEDAERGNLIYIEAEPREGGSSELTITIGTEGEVSNKALAEALKYDIILEYDDIEATGPSGYSSNREYKLVGTVTGNTPIYIDTQNEEDPDGEPVATQVADLSYEGIQDTSSSSLYDNADEISETIKITTNSRPSSPGGGGGGIVVPRPTPTVTPTTPPELNREDHYAYIVGYPDGSVQPNGSITRAEVATIFFRLLTDESRAEAWSTENSFSDVNSSDWYNNAISTMANAGVVNGYDDGTFKPNAPITRAEFAAIAARFDTSSYSGADKFTDIAGHWAGSYINKAADLGWINGYDDGTFKPDQNITRAEAMTLVNNVLNRHVQSRDYMLDGMAEWFDNTEDMWYYTAVQEATNSHTYERLEDGVNEQWTEITENRDWTALENEAATANSGN</sequence>
<keyword evidence="1" id="KW-0677">Repeat</keyword>
<organism evidence="5 6">
    <name type="scientific">Candidatus Ornithomonoglobus intestinigallinarum</name>
    <dbReference type="NCBI Taxonomy" id="2840894"/>
    <lineage>
        <taxon>Bacteria</taxon>
        <taxon>Bacillati</taxon>
        <taxon>Bacillota</taxon>
        <taxon>Clostridia</taxon>
        <taxon>Candidatus Ornithomonoglobus</taxon>
    </lineage>
</organism>
<feature type="region of interest" description="Disordered" evidence="2">
    <location>
        <begin position="353"/>
        <end position="385"/>
    </location>
</feature>
<accession>A0A9D1KQN1</accession>
<evidence type="ECO:0000256" key="3">
    <source>
        <dbReference type="SAM" id="SignalP"/>
    </source>
</evidence>
<name>A0A9D1KQN1_9FIRM</name>
<evidence type="ECO:0000256" key="2">
    <source>
        <dbReference type="SAM" id="MobiDB-lite"/>
    </source>
</evidence>
<feature type="chain" id="PRO_5038876315" evidence="3">
    <location>
        <begin position="28"/>
        <end position="616"/>
    </location>
</feature>
<evidence type="ECO:0000313" key="5">
    <source>
        <dbReference type="EMBL" id="HIT84752.1"/>
    </source>
</evidence>
<dbReference type="InterPro" id="IPR001119">
    <property type="entry name" value="SLH_dom"/>
</dbReference>
<feature type="domain" description="SLH" evidence="4">
    <location>
        <begin position="432"/>
        <end position="495"/>
    </location>
</feature>